<dbReference type="InterPro" id="IPR011707">
    <property type="entry name" value="Cu-oxidase-like_N"/>
</dbReference>
<reference evidence="4" key="1">
    <citation type="submission" date="2023-07" db="EMBL/GenBank/DDBJ databases">
        <title>30 novel species of actinomycetes from the DSMZ collection.</title>
        <authorList>
            <person name="Nouioui I."/>
        </authorList>
    </citation>
    <scope>NUCLEOTIDE SEQUENCE [LARGE SCALE GENOMIC DNA]</scope>
    <source>
        <strain evidence="4">DSM 44938</strain>
    </source>
</reference>
<feature type="region of interest" description="Disordered" evidence="1">
    <location>
        <begin position="280"/>
        <end position="354"/>
    </location>
</feature>
<dbReference type="PANTHER" id="PTHR11709">
    <property type="entry name" value="MULTI-COPPER OXIDASE"/>
    <property type="match status" value="1"/>
</dbReference>
<evidence type="ECO:0000313" key="4">
    <source>
        <dbReference type="Proteomes" id="UP001183246"/>
    </source>
</evidence>
<dbReference type="Proteomes" id="UP001183246">
    <property type="component" value="Unassembled WGS sequence"/>
</dbReference>
<feature type="domain" description="Plastocyanin-like" evidence="2">
    <location>
        <begin position="58"/>
        <end position="171"/>
    </location>
</feature>
<protein>
    <submittedName>
        <fullName evidence="3">Multicopper oxidase domain-containing protein</fullName>
    </submittedName>
</protein>
<evidence type="ECO:0000313" key="3">
    <source>
        <dbReference type="EMBL" id="MDT0341081.1"/>
    </source>
</evidence>
<dbReference type="Gene3D" id="2.60.40.420">
    <property type="entry name" value="Cupredoxins - blue copper proteins"/>
    <property type="match status" value="2"/>
</dbReference>
<dbReference type="InterPro" id="IPR008972">
    <property type="entry name" value="Cupredoxin"/>
</dbReference>
<gene>
    <name evidence="3" type="ORF">RM590_00165</name>
</gene>
<keyword evidence="4" id="KW-1185">Reference proteome</keyword>
<dbReference type="Pfam" id="PF07732">
    <property type="entry name" value="Cu-oxidase_3"/>
    <property type="match status" value="1"/>
</dbReference>
<dbReference type="InterPro" id="IPR045087">
    <property type="entry name" value="Cu-oxidase_fam"/>
</dbReference>
<proteinExistence type="predicted"/>
<evidence type="ECO:0000259" key="2">
    <source>
        <dbReference type="Pfam" id="PF07732"/>
    </source>
</evidence>
<organism evidence="3 4">
    <name type="scientific">Streptomyces litchfieldiae</name>
    <dbReference type="NCBI Taxonomy" id="3075543"/>
    <lineage>
        <taxon>Bacteria</taxon>
        <taxon>Bacillati</taxon>
        <taxon>Actinomycetota</taxon>
        <taxon>Actinomycetes</taxon>
        <taxon>Kitasatosporales</taxon>
        <taxon>Streptomycetaceae</taxon>
        <taxon>Streptomyces</taxon>
    </lineage>
</organism>
<name>A0ABU2MHL9_9ACTN</name>
<dbReference type="PANTHER" id="PTHR11709:SF2">
    <property type="entry name" value="MULTICOPPER OXIDASE LPR1"/>
    <property type="match status" value="1"/>
</dbReference>
<feature type="compositionally biased region" description="Low complexity" evidence="1">
    <location>
        <begin position="281"/>
        <end position="302"/>
    </location>
</feature>
<dbReference type="SUPFAM" id="SSF49503">
    <property type="entry name" value="Cupredoxins"/>
    <property type="match status" value="2"/>
</dbReference>
<dbReference type="RefSeq" id="WP_311702178.1">
    <property type="nucleotide sequence ID" value="NZ_JAVREL010000001.1"/>
</dbReference>
<sequence>MFSGATGAFAGTALTAAAWAPYVLASDGSAAKTRPLPIPPLLRPRRREGTSVFRLDMRRGTHEVLPGVRSNTMGFNGSFPGPTIRVRDRERVRVEITNHLGEDTTVHWHGAHVPPDVDGGMQTTFANGNSWEPEFTVNQEAATLWYHPHSMGTSSKQIAHGLAGMMIVDDDSAASRALPHRYGVDDIPVVLQCRAVDPAGALKYDFTGYNEEGVLFPVLVNGVNVEDTTLTLRAARSRLRLRFLNASLTDVFTVSRADGRPLTQIATEAAYLPEATEVETRSAWWRPPAPRSSSTRRTPSSSKPWWRPPGSRAAAAPTPSCGSRRPTGTAGPPPSRPASTPCRASTLRPSPRAR</sequence>
<accession>A0ABU2MHL9</accession>
<dbReference type="EMBL" id="JAVREL010000001">
    <property type="protein sequence ID" value="MDT0341081.1"/>
    <property type="molecule type" value="Genomic_DNA"/>
</dbReference>
<evidence type="ECO:0000256" key="1">
    <source>
        <dbReference type="SAM" id="MobiDB-lite"/>
    </source>
</evidence>
<comment type="caution">
    <text evidence="3">The sequence shown here is derived from an EMBL/GenBank/DDBJ whole genome shotgun (WGS) entry which is preliminary data.</text>
</comment>